<name>A0A8H4PBM9_9HYPO</name>
<accession>A0A8H4PBM9</accession>
<keyword evidence="12" id="KW-1185">Reference proteome</keyword>
<dbReference type="InterPro" id="IPR014001">
    <property type="entry name" value="Helicase_ATP-bd"/>
</dbReference>
<protein>
    <recommendedName>
        <fullName evidence="13">Helicase ATP-binding domain-containing protein</fullName>
    </recommendedName>
</protein>
<dbReference type="PANTHER" id="PTHR45626:SF22">
    <property type="entry name" value="DNA REPAIR PROTEIN RAD5"/>
    <property type="match status" value="1"/>
</dbReference>
<keyword evidence="4" id="KW-0378">Hydrolase</keyword>
<evidence type="ECO:0000256" key="4">
    <source>
        <dbReference type="ARBA" id="ARBA00022801"/>
    </source>
</evidence>
<sequence length="1210" mass="136528">MTTIRLKRSYPIDQEHFLSHEREIQASIPSILPEPQGLSLFPNICYGALSDGAARCLDASLAPGDTYLTECQGFYKFSVKNNGRNFTLQRGEGEDFAVLDTKTIGRLATLDDLPLIWFEALGAANEFSKRRKQRKQRTTHFLVSINIFGPPDASCEVSTRLTKVSAFLQHPKWLEPGVQYSNPQYFRLPGEDPDMTGFVGFGSTPARERNAKISEEVEAILDSLATVTEGDFNLPEGLRSQLKPYQEDGVRFILQRETEQVIQHLQNDLQRVARLDNEQLPPSYGGIVADAMGLGKTLTILTAILHSLASANDWMFQQSGMSYSTEKTRTRATLVVVTSAQLLESWKSQIAEHFTPGSLTPMIFHGSKRTSNIHDLMSPSIVLTTYATVAADFDGLGVLDQMSWYRIVLDEAHQIRNSGSKQFNALSKLVTDRRWCITGTPIPNKLDDLTSLVAFLRLPPFPTKSSFQNNILEPLCRGGPDYSKPLRAYLQAYCLRRAENHLKLLEPYKEVVLLNFSSEEYSLYQRILDQSQREIDNIISSANNIKKYNILFTAILRMRMLCNRGTFPSEQTSADLDLQSDTINCDSCLGTREDDAMIIASRPPCSDCSQLHVSGFYSDIPMNEETTQCEMYPTNPHSTKLSAVVRNVVNHSLEAKHIIFSYWTSTLDALRTLLDMERITYLQVDGRTQPAERSNRLDAFRQDTSIVSKILANPPRLNLTAANIVHIVEPQWNPSTEDQAVARALRTGQTKQVKVFRYIMKSTIEENQNIVGIQQKKKRLATFTLGDTGGDNMKENLELPILRKFDPSHAFRVASTTTSCSMDYLDGPPISQILILACTILVIFASTLILIPKSAVLSRIGLAVALSCLQYSFYTSLLESSLSQVQITGISLFSWGLYTNGAEQILLSRYDADDVLTAKEKHSGRCLGPVTLLLRAMGMYFSLRRVGLRGEIPMEQRVSSNSLRFVITKSIECVVSYLILDAVLLAPHPEGHLITREKQALFKLFTLTWEDVIFRISSSIGNWVIAYFSVRLGHGSIAVGSVLLGLSKPEDWPHLNGPISSWSTVRTFWGTFWHRLFRKALTGWGDFIPDRVLRVHRGTLLSRYLRLTLAFFTSALMHRCLHYFYRLDAGDWYEIETFFLLQPLAIMFEDAIQAATVHIPLSRPLRQTVGFMWLWVFFTWSTPTFLYPTLRAKDPGQMLPFSAVGRLMKR</sequence>
<evidence type="ECO:0000313" key="12">
    <source>
        <dbReference type="Proteomes" id="UP000605986"/>
    </source>
</evidence>
<comment type="subcellular location">
    <subcellularLocation>
        <location evidence="1">Membrane</location>
        <topology evidence="1">Multi-pass membrane protein</topology>
    </subcellularLocation>
</comment>
<evidence type="ECO:0000256" key="5">
    <source>
        <dbReference type="ARBA" id="ARBA00022840"/>
    </source>
</evidence>
<feature type="domain" description="Helicase C-terminal" evidence="10">
    <location>
        <begin position="640"/>
        <end position="801"/>
    </location>
</feature>
<keyword evidence="6 8" id="KW-1133">Transmembrane helix</keyword>
<dbReference type="SUPFAM" id="SSF52540">
    <property type="entry name" value="P-loop containing nucleoside triphosphate hydrolases"/>
    <property type="match status" value="2"/>
</dbReference>
<dbReference type="InterPro" id="IPR038718">
    <property type="entry name" value="SNF2-like_sf"/>
</dbReference>
<evidence type="ECO:0008006" key="13">
    <source>
        <dbReference type="Google" id="ProtNLM"/>
    </source>
</evidence>
<dbReference type="Pfam" id="PF13813">
    <property type="entry name" value="MBOAT_2"/>
    <property type="match status" value="1"/>
</dbReference>
<dbReference type="GO" id="GO:0005634">
    <property type="term" value="C:nucleus"/>
    <property type="evidence" value="ECO:0007669"/>
    <property type="project" value="TreeGrafter"/>
</dbReference>
<dbReference type="PANTHER" id="PTHR45626">
    <property type="entry name" value="TRANSCRIPTION TERMINATION FACTOR 2-RELATED"/>
    <property type="match status" value="1"/>
</dbReference>
<feature type="domain" description="Helicase ATP-binding" evidence="9">
    <location>
        <begin position="277"/>
        <end position="459"/>
    </location>
</feature>
<dbReference type="PROSITE" id="PS51192">
    <property type="entry name" value="HELICASE_ATP_BIND_1"/>
    <property type="match status" value="1"/>
</dbReference>
<dbReference type="Gene3D" id="3.40.50.300">
    <property type="entry name" value="P-loop containing nucleotide triphosphate hydrolases"/>
    <property type="match status" value="1"/>
</dbReference>
<dbReference type="SMART" id="SM00487">
    <property type="entry name" value="DEXDc"/>
    <property type="match status" value="1"/>
</dbReference>
<dbReference type="GO" id="GO:0016787">
    <property type="term" value="F:hydrolase activity"/>
    <property type="evidence" value="ECO:0007669"/>
    <property type="project" value="UniProtKB-KW"/>
</dbReference>
<evidence type="ECO:0000256" key="8">
    <source>
        <dbReference type="SAM" id="Phobius"/>
    </source>
</evidence>
<evidence type="ECO:0000259" key="9">
    <source>
        <dbReference type="PROSITE" id="PS51192"/>
    </source>
</evidence>
<dbReference type="InterPro" id="IPR027417">
    <property type="entry name" value="P-loop_NTPase"/>
</dbReference>
<feature type="transmembrane region" description="Helical" evidence="8">
    <location>
        <begin position="830"/>
        <end position="851"/>
    </location>
</feature>
<dbReference type="InterPro" id="IPR000330">
    <property type="entry name" value="SNF2_N"/>
</dbReference>
<keyword evidence="2 8" id="KW-0812">Transmembrane</keyword>
<dbReference type="GO" id="GO:0005524">
    <property type="term" value="F:ATP binding"/>
    <property type="evidence" value="ECO:0007669"/>
    <property type="project" value="UniProtKB-KW"/>
</dbReference>
<evidence type="ECO:0000256" key="1">
    <source>
        <dbReference type="ARBA" id="ARBA00004141"/>
    </source>
</evidence>
<dbReference type="Proteomes" id="UP000605986">
    <property type="component" value="Unassembled WGS sequence"/>
</dbReference>
<dbReference type="AlphaFoldDB" id="A0A8H4PBM9"/>
<dbReference type="PROSITE" id="PS51194">
    <property type="entry name" value="HELICASE_CTER"/>
    <property type="match status" value="1"/>
</dbReference>
<dbReference type="CDD" id="cd18793">
    <property type="entry name" value="SF2_C_SNF"/>
    <property type="match status" value="1"/>
</dbReference>
<evidence type="ECO:0000256" key="2">
    <source>
        <dbReference type="ARBA" id="ARBA00022692"/>
    </source>
</evidence>
<dbReference type="GO" id="GO:0016020">
    <property type="term" value="C:membrane"/>
    <property type="evidence" value="ECO:0007669"/>
    <property type="project" value="UniProtKB-SubCell"/>
</dbReference>
<evidence type="ECO:0000313" key="11">
    <source>
        <dbReference type="EMBL" id="KAF4454892.1"/>
    </source>
</evidence>
<dbReference type="SMART" id="SM00490">
    <property type="entry name" value="HELICc"/>
    <property type="match status" value="1"/>
</dbReference>
<reference evidence="11" key="1">
    <citation type="submission" date="2020-01" db="EMBL/GenBank/DDBJ databases">
        <title>Identification and distribution of gene clusters putatively required for synthesis of sphingolipid metabolism inhibitors in phylogenetically diverse species of the filamentous fungus Fusarium.</title>
        <authorList>
            <person name="Kim H.-S."/>
            <person name="Busman M."/>
            <person name="Brown D.W."/>
            <person name="Divon H."/>
            <person name="Uhlig S."/>
            <person name="Proctor R.H."/>
        </authorList>
    </citation>
    <scope>NUCLEOTIDE SEQUENCE</scope>
    <source>
        <strain evidence="11">NRRL 53441</strain>
    </source>
</reference>
<proteinExistence type="predicted"/>
<dbReference type="Pfam" id="PF00176">
    <property type="entry name" value="SNF2-rel_dom"/>
    <property type="match status" value="1"/>
</dbReference>
<dbReference type="InterPro" id="IPR050628">
    <property type="entry name" value="SNF2_RAD54_helicase_TF"/>
</dbReference>
<evidence type="ECO:0000256" key="7">
    <source>
        <dbReference type="ARBA" id="ARBA00023136"/>
    </source>
</evidence>
<dbReference type="Gene3D" id="3.40.50.10810">
    <property type="entry name" value="Tandem AAA-ATPase domain"/>
    <property type="match status" value="1"/>
</dbReference>
<evidence type="ECO:0000256" key="3">
    <source>
        <dbReference type="ARBA" id="ARBA00022741"/>
    </source>
</evidence>
<keyword evidence="5" id="KW-0067">ATP-binding</keyword>
<dbReference type="Pfam" id="PF00271">
    <property type="entry name" value="Helicase_C"/>
    <property type="match status" value="1"/>
</dbReference>
<evidence type="ECO:0000256" key="6">
    <source>
        <dbReference type="ARBA" id="ARBA00022989"/>
    </source>
</evidence>
<organism evidence="11 12">
    <name type="scientific">Fusarium austroafricanum</name>
    <dbReference type="NCBI Taxonomy" id="2364996"/>
    <lineage>
        <taxon>Eukaryota</taxon>
        <taxon>Fungi</taxon>
        <taxon>Dikarya</taxon>
        <taxon>Ascomycota</taxon>
        <taxon>Pezizomycotina</taxon>
        <taxon>Sordariomycetes</taxon>
        <taxon>Hypocreomycetidae</taxon>
        <taxon>Hypocreales</taxon>
        <taxon>Nectriaceae</taxon>
        <taxon>Fusarium</taxon>
        <taxon>Fusarium concolor species complex</taxon>
    </lineage>
</organism>
<dbReference type="OrthoDB" id="448448at2759"/>
<keyword evidence="3" id="KW-0547">Nucleotide-binding</keyword>
<dbReference type="GO" id="GO:0006281">
    <property type="term" value="P:DNA repair"/>
    <property type="evidence" value="ECO:0007669"/>
    <property type="project" value="TreeGrafter"/>
</dbReference>
<dbReference type="InterPro" id="IPR001650">
    <property type="entry name" value="Helicase_C-like"/>
</dbReference>
<evidence type="ECO:0000259" key="10">
    <source>
        <dbReference type="PROSITE" id="PS51194"/>
    </source>
</evidence>
<dbReference type="GO" id="GO:0008094">
    <property type="term" value="F:ATP-dependent activity, acting on DNA"/>
    <property type="evidence" value="ECO:0007669"/>
    <property type="project" value="TreeGrafter"/>
</dbReference>
<feature type="transmembrane region" description="Helical" evidence="8">
    <location>
        <begin position="1170"/>
        <end position="1190"/>
    </location>
</feature>
<dbReference type="EMBL" id="JAADJG010000114">
    <property type="protein sequence ID" value="KAF4454892.1"/>
    <property type="molecule type" value="Genomic_DNA"/>
</dbReference>
<gene>
    <name evidence="11" type="ORF">F53441_2685</name>
</gene>
<comment type="caution">
    <text evidence="11">The sequence shown here is derived from an EMBL/GenBank/DDBJ whole genome shotgun (WGS) entry which is preliminary data.</text>
</comment>
<dbReference type="InterPro" id="IPR032805">
    <property type="entry name" value="Wax_synthase_dom"/>
</dbReference>
<dbReference type="InterPro" id="IPR049730">
    <property type="entry name" value="SNF2/RAD54-like_C"/>
</dbReference>
<dbReference type="CDD" id="cd18008">
    <property type="entry name" value="DEXDc_SHPRH-like"/>
    <property type="match status" value="1"/>
</dbReference>
<keyword evidence="7 8" id="KW-0472">Membrane</keyword>